<dbReference type="EMBL" id="FOAP01000026">
    <property type="protein sequence ID" value="SEM92553.1"/>
    <property type="molecule type" value="Genomic_DNA"/>
</dbReference>
<reference evidence="3" key="1">
    <citation type="submission" date="2016-10" db="EMBL/GenBank/DDBJ databases">
        <authorList>
            <person name="Varghese N."/>
            <person name="Submissions S."/>
        </authorList>
    </citation>
    <scope>NUCLEOTIDE SEQUENCE [LARGE SCALE GENOMIC DNA]</scope>
    <source>
        <strain evidence="3">DSM 17044</strain>
    </source>
</reference>
<evidence type="ECO:0000256" key="1">
    <source>
        <dbReference type="SAM" id="Coils"/>
    </source>
</evidence>
<keyword evidence="3" id="KW-1185">Reference proteome</keyword>
<sequence length="63" mass="7277">MSDAQELRDKLGAVKKELQQVRAEMDQQRARHAREQKALQLALEKTRQEAARLRARIAPLETP</sequence>
<proteinExistence type="predicted"/>
<dbReference type="AlphaFoldDB" id="A0A1H8CBT8"/>
<accession>A0A1H8CBT8</accession>
<evidence type="ECO:0000313" key="2">
    <source>
        <dbReference type="EMBL" id="SEM92553.1"/>
    </source>
</evidence>
<dbReference type="Gene3D" id="6.10.250.1080">
    <property type="match status" value="1"/>
</dbReference>
<gene>
    <name evidence="2" type="ORF">SAMN05444354_1267</name>
</gene>
<organism evidence="2 3">
    <name type="scientific">Stigmatella aurantiaca</name>
    <dbReference type="NCBI Taxonomy" id="41"/>
    <lineage>
        <taxon>Bacteria</taxon>
        <taxon>Pseudomonadati</taxon>
        <taxon>Myxococcota</taxon>
        <taxon>Myxococcia</taxon>
        <taxon>Myxococcales</taxon>
        <taxon>Cystobacterineae</taxon>
        <taxon>Archangiaceae</taxon>
        <taxon>Stigmatella</taxon>
    </lineage>
</organism>
<feature type="coiled-coil region" evidence="1">
    <location>
        <begin position="4"/>
        <end position="56"/>
    </location>
</feature>
<dbReference type="Proteomes" id="UP000182719">
    <property type="component" value="Unassembled WGS sequence"/>
</dbReference>
<name>A0A1H8CBT8_STIAU</name>
<dbReference type="OrthoDB" id="9919562at2"/>
<dbReference type="RefSeq" id="WP_075010611.1">
    <property type="nucleotide sequence ID" value="NZ_FOAP01000026.1"/>
</dbReference>
<evidence type="ECO:0000313" key="3">
    <source>
        <dbReference type="Proteomes" id="UP000182719"/>
    </source>
</evidence>
<keyword evidence="1" id="KW-0175">Coiled coil</keyword>
<protein>
    <submittedName>
        <fullName evidence="2">Uncharacterized protein</fullName>
    </submittedName>
</protein>